<accession>A0A916RAJ0</accession>
<dbReference type="Gene3D" id="3.10.105.10">
    <property type="entry name" value="Dipeptide-binding Protein, Domain 3"/>
    <property type="match status" value="1"/>
</dbReference>
<keyword evidence="6" id="KW-1185">Reference proteome</keyword>
<keyword evidence="3" id="KW-0732">Signal</keyword>
<dbReference type="InterPro" id="IPR030678">
    <property type="entry name" value="Peptide/Ni-bd"/>
</dbReference>
<dbReference type="Proteomes" id="UP000596977">
    <property type="component" value="Unassembled WGS sequence"/>
</dbReference>
<name>A0A916RAJ0_9HYPH</name>
<dbReference type="InterPro" id="IPR039424">
    <property type="entry name" value="SBP_5"/>
</dbReference>
<dbReference type="GO" id="GO:0043190">
    <property type="term" value="C:ATP-binding cassette (ABC) transporter complex"/>
    <property type="evidence" value="ECO:0007669"/>
    <property type="project" value="InterPro"/>
</dbReference>
<dbReference type="PIRSF" id="PIRSF002741">
    <property type="entry name" value="MppA"/>
    <property type="match status" value="1"/>
</dbReference>
<evidence type="ECO:0000313" key="6">
    <source>
        <dbReference type="Proteomes" id="UP000596977"/>
    </source>
</evidence>
<sequence>MQAGNNRSGPTLNRRNFNLMVSGGTLAAILSGAGPLRAQQAGGTLTVAVATPPISLDPARNGGGVNEIFVSPAYEGLVHIDVDGKVTPRLAEDLRYTASDNTEFEIDLRSGLNYADGTPFDANALKDYLEYYVRAGGPFAATASVIDSIEVRSPYTLRLHLNRPAPNLVWQFSEGGMWGCVPNPRAIAERPEDLGSTTDGVGPYRLVAEQTLLGSEYVYERNPDYFEPESRHWDRIIVKVIDNPNARLQALLSGQADIVAVDPETGTAAVNSGLETVVNINGWIGLFLIDRDGKLVPELGDVRVRHAINMALDRDLIAQALAPNFSEPTSLVTLPGHPGYNEALEALYPYDVEGAKALMAEAGAQDGFALNMLVPSFDALMSRIGQVVSSQLAEIGITINIETATTFPAYAERVESGNFPVIVAAWGVGDVYSMFQQIIAPTGVINPLRAVHREMHELYETIARTPPSEAGPLYDDIIEIIADQAWFAPLMRSGEILAHGRHVENVNNSLTYPNATLVEPAAG</sequence>
<feature type="domain" description="Solute-binding protein family 5" evidence="4">
    <location>
        <begin position="85"/>
        <end position="429"/>
    </location>
</feature>
<comment type="caution">
    <text evidence="5">The sequence shown here is derived from an EMBL/GenBank/DDBJ whole genome shotgun (WGS) entry which is preliminary data.</text>
</comment>
<dbReference type="EMBL" id="BMKB01000003">
    <property type="protein sequence ID" value="GGA48548.1"/>
    <property type="molecule type" value="Genomic_DNA"/>
</dbReference>
<evidence type="ECO:0000259" key="4">
    <source>
        <dbReference type="Pfam" id="PF00496"/>
    </source>
</evidence>
<evidence type="ECO:0000313" key="5">
    <source>
        <dbReference type="EMBL" id="GGA48548.1"/>
    </source>
</evidence>
<organism evidence="5 6">
    <name type="scientific">Pelagibacterium lentulum</name>
    <dbReference type="NCBI Taxonomy" id="2029865"/>
    <lineage>
        <taxon>Bacteria</taxon>
        <taxon>Pseudomonadati</taxon>
        <taxon>Pseudomonadota</taxon>
        <taxon>Alphaproteobacteria</taxon>
        <taxon>Hyphomicrobiales</taxon>
        <taxon>Devosiaceae</taxon>
        <taxon>Pelagibacterium</taxon>
    </lineage>
</organism>
<dbReference type="PANTHER" id="PTHR30290:SF38">
    <property type="entry name" value="D,D-DIPEPTIDE-BINDING PERIPLASMIC PROTEIN DDPA-RELATED"/>
    <property type="match status" value="1"/>
</dbReference>
<evidence type="ECO:0000256" key="1">
    <source>
        <dbReference type="ARBA" id="ARBA00004418"/>
    </source>
</evidence>
<protein>
    <submittedName>
        <fullName evidence="5">Peptide ABC transporter substrate-binding protein</fullName>
    </submittedName>
</protein>
<proteinExistence type="inferred from homology"/>
<dbReference type="RefSeq" id="WP_127074149.1">
    <property type="nucleotide sequence ID" value="NZ_BMKB01000003.1"/>
</dbReference>
<dbReference type="GO" id="GO:0030288">
    <property type="term" value="C:outer membrane-bounded periplasmic space"/>
    <property type="evidence" value="ECO:0007669"/>
    <property type="project" value="UniProtKB-ARBA"/>
</dbReference>
<dbReference type="InterPro" id="IPR000914">
    <property type="entry name" value="SBP_5_dom"/>
</dbReference>
<dbReference type="PANTHER" id="PTHR30290">
    <property type="entry name" value="PERIPLASMIC BINDING COMPONENT OF ABC TRANSPORTER"/>
    <property type="match status" value="1"/>
</dbReference>
<dbReference type="Pfam" id="PF00496">
    <property type="entry name" value="SBP_bac_5"/>
    <property type="match status" value="1"/>
</dbReference>
<evidence type="ECO:0000256" key="3">
    <source>
        <dbReference type="ARBA" id="ARBA00022729"/>
    </source>
</evidence>
<dbReference type="AlphaFoldDB" id="A0A916RAJ0"/>
<comment type="similarity">
    <text evidence="2">Belongs to the bacterial solute-binding protein 5 family.</text>
</comment>
<dbReference type="GO" id="GO:1904680">
    <property type="term" value="F:peptide transmembrane transporter activity"/>
    <property type="evidence" value="ECO:0007669"/>
    <property type="project" value="TreeGrafter"/>
</dbReference>
<dbReference type="OrthoDB" id="9803988at2"/>
<dbReference type="SUPFAM" id="SSF53850">
    <property type="entry name" value="Periplasmic binding protein-like II"/>
    <property type="match status" value="1"/>
</dbReference>
<dbReference type="Gene3D" id="3.40.190.10">
    <property type="entry name" value="Periplasmic binding protein-like II"/>
    <property type="match status" value="1"/>
</dbReference>
<comment type="subcellular location">
    <subcellularLocation>
        <location evidence="1">Periplasm</location>
    </subcellularLocation>
</comment>
<dbReference type="GO" id="GO:0015833">
    <property type="term" value="P:peptide transport"/>
    <property type="evidence" value="ECO:0007669"/>
    <property type="project" value="TreeGrafter"/>
</dbReference>
<reference evidence="5 6" key="1">
    <citation type="journal article" date="2014" name="Int. J. Syst. Evol. Microbiol.">
        <title>Complete genome sequence of Corynebacterium casei LMG S-19264T (=DSM 44701T), isolated from a smear-ripened cheese.</title>
        <authorList>
            <consortium name="US DOE Joint Genome Institute (JGI-PGF)"/>
            <person name="Walter F."/>
            <person name="Albersmeier A."/>
            <person name="Kalinowski J."/>
            <person name="Ruckert C."/>
        </authorList>
    </citation>
    <scope>NUCLEOTIDE SEQUENCE [LARGE SCALE GENOMIC DNA]</scope>
    <source>
        <strain evidence="5 6">CGMCC 1.15896</strain>
    </source>
</reference>
<evidence type="ECO:0000256" key="2">
    <source>
        <dbReference type="ARBA" id="ARBA00005695"/>
    </source>
</evidence>
<gene>
    <name evidence="5" type="ORF">GCM10011499_17920</name>
</gene>